<accession>A0ABP7B798</accession>
<keyword evidence="7" id="KW-1185">Reference proteome</keyword>
<proteinExistence type="predicted"/>
<dbReference type="Pfam" id="PF13564">
    <property type="entry name" value="DoxX_2"/>
    <property type="match status" value="1"/>
</dbReference>
<evidence type="ECO:0000313" key="7">
    <source>
        <dbReference type="Proteomes" id="UP001500902"/>
    </source>
</evidence>
<dbReference type="RefSeq" id="WP_344873696.1">
    <property type="nucleotide sequence ID" value="NZ_BAAAZP010000016.1"/>
</dbReference>
<dbReference type="EMBL" id="BAAAZP010000016">
    <property type="protein sequence ID" value="GAA3650365.1"/>
    <property type="molecule type" value="Genomic_DNA"/>
</dbReference>
<keyword evidence="4 5" id="KW-0472">Membrane</keyword>
<name>A0ABP7B798_9ACTN</name>
<keyword evidence="2 5" id="KW-0812">Transmembrane</keyword>
<reference evidence="7" key="1">
    <citation type="journal article" date="2019" name="Int. J. Syst. Evol. Microbiol.">
        <title>The Global Catalogue of Microorganisms (GCM) 10K type strain sequencing project: providing services to taxonomists for standard genome sequencing and annotation.</title>
        <authorList>
            <consortium name="The Broad Institute Genomics Platform"/>
            <consortium name="The Broad Institute Genome Sequencing Center for Infectious Disease"/>
            <person name="Wu L."/>
            <person name="Ma J."/>
        </authorList>
    </citation>
    <scope>NUCLEOTIDE SEQUENCE [LARGE SCALE GENOMIC DNA]</scope>
    <source>
        <strain evidence="7">JCM 16904</strain>
    </source>
</reference>
<comment type="subcellular location">
    <subcellularLocation>
        <location evidence="1">Membrane</location>
        <topology evidence="1">Multi-pass membrane protein</topology>
    </subcellularLocation>
</comment>
<sequence length="117" mass="11822">MSIAYLVVTIITIAVNSWAAIADLARARFVLANSTAVGVPHSWIPLLAALKAAGAAGLLLGLLGLRLVGVAAAAGLVLFFVGAIATHVRARVFFPNMAFPGVFLALAVASLVLAASS</sequence>
<evidence type="ECO:0000256" key="2">
    <source>
        <dbReference type="ARBA" id="ARBA00022692"/>
    </source>
</evidence>
<feature type="transmembrane region" description="Helical" evidence="5">
    <location>
        <begin position="67"/>
        <end position="85"/>
    </location>
</feature>
<evidence type="ECO:0008006" key="8">
    <source>
        <dbReference type="Google" id="ProtNLM"/>
    </source>
</evidence>
<evidence type="ECO:0000256" key="1">
    <source>
        <dbReference type="ARBA" id="ARBA00004141"/>
    </source>
</evidence>
<evidence type="ECO:0000256" key="3">
    <source>
        <dbReference type="ARBA" id="ARBA00022989"/>
    </source>
</evidence>
<feature type="transmembrane region" description="Helical" evidence="5">
    <location>
        <begin position="97"/>
        <end position="115"/>
    </location>
</feature>
<organism evidence="6 7">
    <name type="scientific">Nonomuraea antimicrobica</name>
    <dbReference type="NCBI Taxonomy" id="561173"/>
    <lineage>
        <taxon>Bacteria</taxon>
        <taxon>Bacillati</taxon>
        <taxon>Actinomycetota</taxon>
        <taxon>Actinomycetes</taxon>
        <taxon>Streptosporangiales</taxon>
        <taxon>Streptosporangiaceae</taxon>
        <taxon>Nonomuraea</taxon>
    </lineage>
</organism>
<evidence type="ECO:0000313" key="6">
    <source>
        <dbReference type="EMBL" id="GAA3650365.1"/>
    </source>
</evidence>
<keyword evidence="3 5" id="KW-1133">Transmembrane helix</keyword>
<gene>
    <name evidence="6" type="ORF">GCM10022224_011480</name>
</gene>
<comment type="caution">
    <text evidence="6">The sequence shown here is derived from an EMBL/GenBank/DDBJ whole genome shotgun (WGS) entry which is preliminary data.</text>
</comment>
<dbReference type="InterPro" id="IPR032808">
    <property type="entry name" value="DoxX"/>
</dbReference>
<protein>
    <recommendedName>
        <fullName evidence="8">DoxX-like family protein</fullName>
    </recommendedName>
</protein>
<evidence type="ECO:0000256" key="4">
    <source>
        <dbReference type="ARBA" id="ARBA00023136"/>
    </source>
</evidence>
<evidence type="ECO:0000256" key="5">
    <source>
        <dbReference type="SAM" id="Phobius"/>
    </source>
</evidence>
<dbReference type="Proteomes" id="UP001500902">
    <property type="component" value="Unassembled WGS sequence"/>
</dbReference>